<dbReference type="InterPro" id="IPR006020">
    <property type="entry name" value="PTB/PI_dom"/>
</dbReference>
<dbReference type="PANTHER" id="PTHR46753:SF3">
    <property type="entry name" value="PDZ DOMAIN-CONTAINING PROTEIN"/>
    <property type="match status" value="1"/>
</dbReference>
<evidence type="ECO:0000259" key="3">
    <source>
        <dbReference type="PROSITE" id="PS50826"/>
    </source>
</evidence>
<dbReference type="KEGG" id="lgi:LOTGIDRAFT_230701"/>
<evidence type="ECO:0000259" key="1">
    <source>
        <dbReference type="PROSITE" id="PS01179"/>
    </source>
</evidence>
<gene>
    <name evidence="4" type="ORF">LOTGIDRAFT_230701</name>
</gene>
<evidence type="ECO:0000313" key="4">
    <source>
        <dbReference type="EMBL" id="ESP01431.1"/>
    </source>
</evidence>
<dbReference type="Pfam" id="PF02759">
    <property type="entry name" value="RUN"/>
    <property type="match status" value="1"/>
</dbReference>
<dbReference type="InterPro" id="IPR037213">
    <property type="entry name" value="Run_dom_sf"/>
</dbReference>
<keyword evidence="5" id="KW-1185">Reference proteome</keyword>
<dbReference type="Gene3D" id="2.30.42.10">
    <property type="match status" value="1"/>
</dbReference>
<dbReference type="PROSITE" id="PS50106">
    <property type="entry name" value="PDZ"/>
    <property type="match status" value="1"/>
</dbReference>
<dbReference type="SUPFAM" id="SSF50729">
    <property type="entry name" value="PH domain-like"/>
    <property type="match status" value="1"/>
</dbReference>
<dbReference type="PANTHER" id="PTHR46753">
    <property type="entry name" value="FYVE AND COILED-COIL DOMAIN-CONTAINING PROTEIN 1"/>
    <property type="match status" value="1"/>
</dbReference>
<protein>
    <recommendedName>
        <fullName evidence="6">RUN domain-containing protein</fullName>
    </recommendedName>
</protein>
<name>V4B1Y9_LOTGI</name>
<dbReference type="PROSITE" id="PS01179">
    <property type="entry name" value="PID"/>
    <property type="match status" value="1"/>
</dbReference>
<sequence length="456" mass="51710">MSVTHPLLKILKANILELYTEERVIHDYNLNLAPFCRRLEDIFTLGLKNGNNWFGKPSYWAWINKLPQQRNPSFDHTVHFVKDCLKTSTVDGKGRLFLRAALVKKNLDIVIALVKENPVLLETWYERDSIIGNEILSEIFISLLEQVKTITFSLNLKNASYLDVTWDIPVYKDYEFVPCEALGIHFIEVEGHMIVLSVDKGSVAAEDGKVQPGDVLDEMFGESLKDVKRGRVQELFQHYKGIPVYVSIIKAREYSGNIYRPLRTALHELSIDPLKHQDEENSEETNGIDCVKPPHTILEEEETEMTPVHGPDGSASYKVTYIGEYSLGSDGRVERIEDGVLKVLQSNNRKNLSVMIYLSETGIKVRSLSGDEEILNHSYTEVSACGRRTDYLQHFSYIAGETSCNLSKDFVCHVFHASSQELTKVILCAIANIQCCCRLQLFAILRLENVPGGQHT</sequence>
<dbReference type="OrthoDB" id="9044749at2759"/>
<evidence type="ECO:0000259" key="2">
    <source>
        <dbReference type="PROSITE" id="PS50106"/>
    </source>
</evidence>
<dbReference type="OMA" id="GFQRTHF"/>
<dbReference type="CDD" id="cd17682">
    <property type="entry name" value="RUN_RUFY4_like"/>
    <property type="match status" value="1"/>
</dbReference>
<dbReference type="InterPro" id="IPR004012">
    <property type="entry name" value="Run_dom"/>
</dbReference>
<proteinExistence type="predicted"/>
<dbReference type="Pfam" id="PF00640">
    <property type="entry name" value="PID"/>
    <property type="match status" value="1"/>
</dbReference>
<dbReference type="STRING" id="225164.V4B1Y9"/>
<evidence type="ECO:0008006" key="6">
    <source>
        <dbReference type="Google" id="ProtNLM"/>
    </source>
</evidence>
<dbReference type="CTD" id="20248379"/>
<dbReference type="EMBL" id="KB200521">
    <property type="protein sequence ID" value="ESP01431.1"/>
    <property type="molecule type" value="Genomic_DNA"/>
</dbReference>
<dbReference type="Gene3D" id="2.30.29.30">
    <property type="entry name" value="Pleckstrin-homology domain (PH domain)/Phosphotyrosine-binding domain (PTB)"/>
    <property type="match status" value="1"/>
</dbReference>
<dbReference type="Proteomes" id="UP000030746">
    <property type="component" value="Unassembled WGS sequence"/>
</dbReference>
<dbReference type="CDD" id="cd00136">
    <property type="entry name" value="PDZ_canonical"/>
    <property type="match status" value="1"/>
</dbReference>
<organism evidence="4 5">
    <name type="scientific">Lottia gigantea</name>
    <name type="common">Giant owl limpet</name>
    <dbReference type="NCBI Taxonomy" id="225164"/>
    <lineage>
        <taxon>Eukaryota</taxon>
        <taxon>Metazoa</taxon>
        <taxon>Spiralia</taxon>
        <taxon>Lophotrochozoa</taxon>
        <taxon>Mollusca</taxon>
        <taxon>Gastropoda</taxon>
        <taxon>Patellogastropoda</taxon>
        <taxon>Lottioidea</taxon>
        <taxon>Lottiidae</taxon>
        <taxon>Lottia</taxon>
    </lineage>
</organism>
<feature type="domain" description="RUN" evidence="3">
    <location>
        <begin position="26"/>
        <end position="159"/>
    </location>
</feature>
<accession>V4B1Y9</accession>
<dbReference type="InterPro" id="IPR001478">
    <property type="entry name" value="PDZ"/>
</dbReference>
<dbReference type="RefSeq" id="XP_009048065.1">
    <property type="nucleotide sequence ID" value="XM_009049817.1"/>
</dbReference>
<dbReference type="GeneID" id="20248379"/>
<dbReference type="PROSITE" id="PS50826">
    <property type="entry name" value="RUN"/>
    <property type="match status" value="1"/>
</dbReference>
<dbReference type="HOGENOM" id="CLU_034139_0_0_1"/>
<dbReference type="SUPFAM" id="SSF140741">
    <property type="entry name" value="RUN domain-like"/>
    <property type="match status" value="1"/>
</dbReference>
<dbReference type="SMART" id="SM00462">
    <property type="entry name" value="PTB"/>
    <property type="match status" value="1"/>
</dbReference>
<dbReference type="AlphaFoldDB" id="V4B1Y9"/>
<dbReference type="SUPFAM" id="SSF50156">
    <property type="entry name" value="PDZ domain-like"/>
    <property type="match status" value="1"/>
</dbReference>
<dbReference type="InterPro" id="IPR036034">
    <property type="entry name" value="PDZ_sf"/>
</dbReference>
<dbReference type="Gene3D" id="1.20.58.900">
    <property type="match status" value="1"/>
</dbReference>
<dbReference type="InterPro" id="IPR011993">
    <property type="entry name" value="PH-like_dom_sf"/>
</dbReference>
<feature type="domain" description="PID" evidence="1">
    <location>
        <begin position="316"/>
        <end position="417"/>
    </location>
</feature>
<feature type="domain" description="PDZ" evidence="2">
    <location>
        <begin position="167"/>
        <end position="237"/>
    </location>
</feature>
<evidence type="ECO:0000313" key="5">
    <source>
        <dbReference type="Proteomes" id="UP000030746"/>
    </source>
</evidence>
<reference evidence="4 5" key="1">
    <citation type="journal article" date="2013" name="Nature">
        <title>Insights into bilaterian evolution from three spiralian genomes.</title>
        <authorList>
            <person name="Simakov O."/>
            <person name="Marletaz F."/>
            <person name="Cho S.J."/>
            <person name="Edsinger-Gonzales E."/>
            <person name="Havlak P."/>
            <person name="Hellsten U."/>
            <person name="Kuo D.H."/>
            <person name="Larsson T."/>
            <person name="Lv J."/>
            <person name="Arendt D."/>
            <person name="Savage R."/>
            <person name="Osoegawa K."/>
            <person name="de Jong P."/>
            <person name="Grimwood J."/>
            <person name="Chapman J.A."/>
            <person name="Shapiro H."/>
            <person name="Aerts A."/>
            <person name="Otillar R.P."/>
            <person name="Terry A.Y."/>
            <person name="Boore J.L."/>
            <person name="Grigoriev I.V."/>
            <person name="Lindberg D.R."/>
            <person name="Seaver E.C."/>
            <person name="Weisblat D.A."/>
            <person name="Putnam N.H."/>
            <person name="Rokhsar D.S."/>
        </authorList>
    </citation>
    <scope>NUCLEOTIDE SEQUENCE [LARGE SCALE GENOMIC DNA]</scope>
</reference>